<dbReference type="AlphaFoldDB" id="A0A9D1P8Q4"/>
<evidence type="ECO:0000256" key="1">
    <source>
        <dbReference type="SAM" id="Phobius"/>
    </source>
</evidence>
<gene>
    <name evidence="2" type="ORF">IAA64_11665</name>
</gene>
<evidence type="ECO:0000313" key="3">
    <source>
        <dbReference type="Proteomes" id="UP000886884"/>
    </source>
</evidence>
<accession>A0A9D1P8Q4</accession>
<feature type="transmembrane region" description="Helical" evidence="1">
    <location>
        <begin position="21"/>
        <end position="40"/>
    </location>
</feature>
<evidence type="ECO:0008006" key="4">
    <source>
        <dbReference type="Google" id="ProtNLM"/>
    </source>
</evidence>
<organism evidence="2 3">
    <name type="scientific">Candidatus Ornithocaccomicrobium faecavium</name>
    <dbReference type="NCBI Taxonomy" id="2840890"/>
    <lineage>
        <taxon>Bacteria</taxon>
        <taxon>Bacillati</taxon>
        <taxon>Bacillota</taxon>
        <taxon>Clostridia</taxon>
        <taxon>Candidatus Ornithocaccomicrobium</taxon>
    </lineage>
</organism>
<name>A0A9D1P8Q4_9FIRM</name>
<comment type="caution">
    <text evidence="2">The sequence shown here is derived from an EMBL/GenBank/DDBJ whole genome shotgun (WGS) entry which is preliminary data.</text>
</comment>
<reference evidence="2" key="2">
    <citation type="journal article" date="2021" name="PeerJ">
        <title>Extensive microbial diversity within the chicken gut microbiome revealed by metagenomics and culture.</title>
        <authorList>
            <person name="Gilroy R."/>
            <person name="Ravi A."/>
            <person name="Getino M."/>
            <person name="Pursley I."/>
            <person name="Horton D.L."/>
            <person name="Alikhan N.F."/>
            <person name="Baker D."/>
            <person name="Gharbi K."/>
            <person name="Hall N."/>
            <person name="Watson M."/>
            <person name="Adriaenssens E.M."/>
            <person name="Foster-Nyarko E."/>
            <person name="Jarju S."/>
            <person name="Secka A."/>
            <person name="Antonio M."/>
            <person name="Oren A."/>
            <person name="Chaudhuri R.R."/>
            <person name="La Ragione R."/>
            <person name="Hildebrand F."/>
            <person name="Pallen M.J."/>
        </authorList>
    </citation>
    <scope>NUCLEOTIDE SEQUENCE</scope>
    <source>
        <strain evidence="2">CHK183-6373</strain>
    </source>
</reference>
<keyword evidence="1" id="KW-0812">Transmembrane</keyword>
<dbReference type="EMBL" id="DVOT01000213">
    <property type="protein sequence ID" value="HIV28623.1"/>
    <property type="molecule type" value="Genomic_DNA"/>
</dbReference>
<keyword evidence="1" id="KW-0472">Membrane</keyword>
<evidence type="ECO:0000313" key="2">
    <source>
        <dbReference type="EMBL" id="HIV28623.1"/>
    </source>
</evidence>
<keyword evidence="1" id="KW-1133">Transmembrane helix</keyword>
<reference evidence="2" key="1">
    <citation type="submission" date="2020-10" db="EMBL/GenBank/DDBJ databases">
        <authorList>
            <person name="Gilroy R."/>
        </authorList>
    </citation>
    <scope>NUCLEOTIDE SEQUENCE</scope>
    <source>
        <strain evidence="2">CHK183-6373</strain>
    </source>
</reference>
<protein>
    <recommendedName>
        <fullName evidence="4">Zn-finger containing protein</fullName>
    </recommendedName>
</protein>
<proteinExistence type="predicted"/>
<sequence length="137" mass="15933">MSFWQKFKEGFRRFMAGRYGADALSQGIIIAGLVLFLLAVFTRIGLFSLLAMALYIWAIFRMYSRNGEKRAQENARYLAATRKLRTSVNQALTRLKNRKKYRYFRCPNCHARLRLPRGVGEVTVNCGQCKHSFRKKA</sequence>
<dbReference type="Proteomes" id="UP000886884">
    <property type="component" value="Unassembled WGS sequence"/>
</dbReference>